<feature type="region of interest" description="Disordered" evidence="1">
    <location>
        <begin position="205"/>
        <end position="310"/>
    </location>
</feature>
<feature type="compositionally biased region" description="Low complexity" evidence="1">
    <location>
        <begin position="270"/>
        <end position="283"/>
    </location>
</feature>
<feature type="compositionally biased region" description="Basic and acidic residues" evidence="1">
    <location>
        <begin position="355"/>
        <end position="367"/>
    </location>
</feature>
<name>A0ABR2IV71_9PEZI</name>
<feature type="region of interest" description="Disordered" evidence="1">
    <location>
        <begin position="759"/>
        <end position="779"/>
    </location>
</feature>
<accession>A0ABR2IV71</accession>
<feature type="region of interest" description="Disordered" evidence="1">
    <location>
        <begin position="342"/>
        <end position="525"/>
    </location>
</feature>
<feature type="region of interest" description="Disordered" evidence="1">
    <location>
        <begin position="45"/>
        <end position="81"/>
    </location>
</feature>
<feature type="compositionally biased region" description="Basic and acidic residues" evidence="1">
    <location>
        <begin position="627"/>
        <end position="641"/>
    </location>
</feature>
<dbReference type="Proteomes" id="UP001390339">
    <property type="component" value="Unassembled WGS sequence"/>
</dbReference>
<keyword evidence="3" id="KW-1185">Reference proteome</keyword>
<comment type="caution">
    <text evidence="2">The sequence shown here is derived from an EMBL/GenBank/DDBJ whole genome shotgun (WGS) entry which is preliminary data.</text>
</comment>
<evidence type="ECO:0000256" key="1">
    <source>
        <dbReference type="SAM" id="MobiDB-lite"/>
    </source>
</evidence>
<feature type="region of interest" description="Disordered" evidence="1">
    <location>
        <begin position="159"/>
        <end position="181"/>
    </location>
</feature>
<feature type="compositionally biased region" description="Basic residues" evidence="1">
    <location>
        <begin position="449"/>
        <end position="461"/>
    </location>
</feature>
<protein>
    <submittedName>
        <fullName evidence="2">Uncharacterized protein</fullName>
    </submittedName>
</protein>
<feature type="compositionally biased region" description="Polar residues" evidence="1">
    <location>
        <begin position="62"/>
        <end position="74"/>
    </location>
</feature>
<evidence type="ECO:0000313" key="3">
    <source>
        <dbReference type="Proteomes" id="UP001390339"/>
    </source>
</evidence>
<reference evidence="2 3" key="1">
    <citation type="journal article" date="2024" name="IMA Fungus">
        <title>Apiospora arundinis, a panoply of carbohydrate-active enzymes and secondary metabolites.</title>
        <authorList>
            <person name="Sorensen T."/>
            <person name="Petersen C."/>
            <person name="Muurmann A.T."/>
            <person name="Christiansen J.V."/>
            <person name="Brundto M.L."/>
            <person name="Overgaard C.K."/>
            <person name="Boysen A.T."/>
            <person name="Wollenberg R.D."/>
            <person name="Larsen T.O."/>
            <person name="Sorensen J.L."/>
            <person name="Nielsen K.L."/>
            <person name="Sondergaard T.E."/>
        </authorList>
    </citation>
    <scope>NUCLEOTIDE SEQUENCE [LARGE SCALE GENOMIC DNA]</scope>
    <source>
        <strain evidence="2 3">AAU 773</strain>
    </source>
</reference>
<gene>
    <name evidence="2" type="ORF">PGQ11_007268</name>
</gene>
<proteinExistence type="predicted"/>
<feature type="region of interest" description="Disordered" evidence="1">
    <location>
        <begin position="621"/>
        <end position="656"/>
    </location>
</feature>
<evidence type="ECO:0000313" key="2">
    <source>
        <dbReference type="EMBL" id="KAK8868690.1"/>
    </source>
</evidence>
<organism evidence="2 3">
    <name type="scientific">Apiospora arundinis</name>
    <dbReference type="NCBI Taxonomy" id="335852"/>
    <lineage>
        <taxon>Eukaryota</taxon>
        <taxon>Fungi</taxon>
        <taxon>Dikarya</taxon>
        <taxon>Ascomycota</taxon>
        <taxon>Pezizomycotina</taxon>
        <taxon>Sordariomycetes</taxon>
        <taxon>Xylariomycetidae</taxon>
        <taxon>Amphisphaeriales</taxon>
        <taxon>Apiosporaceae</taxon>
        <taxon>Apiospora</taxon>
    </lineage>
</organism>
<feature type="compositionally biased region" description="Low complexity" evidence="1">
    <location>
        <begin position="205"/>
        <end position="220"/>
    </location>
</feature>
<feature type="compositionally biased region" description="Polar residues" evidence="1">
    <location>
        <begin position="434"/>
        <end position="444"/>
    </location>
</feature>
<feature type="compositionally biased region" description="Basic and acidic residues" evidence="1">
    <location>
        <begin position="506"/>
        <end position="525"/>
    </location>
</feature>
<sequence>MAQASMATLPVATGAALQPSTVLSEDELRQIQEYDRVVQFRDAVLSGSHPHIKPPPQYGATKAQSNLQASSSRGGPNGEASVLLKSAPVHDYRLDNSQSFKANAQQSAIASPATGGLVNFAKDAAAAGAAQFDPLLLTKSDVLVRAELQQQRQRIEKTLKEELEHRRTASKTTQPAEQEADLDLPDILAKALTLVQATAPPADAELAANSSASSDSFDNNTFYSSQHDTPEPFPSSPRAHSASEDVPMRETTTSAPRIRVQDEHSRPANTQSTAKASASFTASNDISRPNHLAQNTRPYMGTADTTSFPGLALQGQDRSVYPQYGAGFLSDGRMETGDQVQPMLISSNGSGSTSRSDDRNDIDERNGPKQQRQAGLVAQREPPFIRSHDLQPYAPQPAHVSPLATSRQPAMPDPEISILPGAPPQVAALRQEAGNGTSPESSPQGEKGSKKKNNKKKNKRKAAPERPVSPVIKPEPRSPSPLSAPQYSRPAKRQRPSQRQQELNYDEPRRQQSVEVIHDEYDPRAAREERVPVAVGYERAIEDAYERHVRQPVATSSQRMDLPVYEDRRLDEPIQYIRRAPEPSAYAVPYAPSEARPMRSATYSVADVPYREPIAYYPEGRMSVRPGTDRARSRSPARAESRATTTMGPPRPPTRVIRDQFGREYIEPPPMRSVSRLSAAPPGRAVEHEVIYERLSAPGTFEQDGIIYRRASPVSTQRRVVTQPDYGAVDYRGYRQRDYSIQSVPPPVPGHEYVQYRSTEERRLPTEPSQEYAMRSSSVRPQEPIRYEYPRVQSIRPSEVPVREYAASIHPEARHEVAPPTYREYSVRPTELEMPRREYSVRPMERYYERPVLRDDEVAYIEPPRTVQREVVYEDGRREVYR</sequence>
<feature type="compositionally biased region" description="Polar residues" evidence="1">
    <location>
        <begin position="284"/>
        <end position="308"/>
    </location>
</feature>
<dbReference type="EMBL" id="JAPCWZ010000004">
    <property type="protein sequence ID" value="KAK8868690.1"/>
    <property type="molecule type" value="Genomic_DNA"/>
</dbReference>